<gene>
    <name evidence="7" type="ORF">ACFYTF_01030</name>
</gene>
<reference evidence="7 8" key="1">
    <citation type="submission" date="2024-10" db="EMBL/GenBank/DDBJ databases">
        <title>The Natural Products Discovery Center: Release of the First 8490 Sequenced Strains for Exploring Actinobacteria Biosynthetic Diversity.</title>
        <authorList>
            <person name="Kalkreuter E."/>
            <person name="Kautsar S.A."/>
            <person name="Yang D."/>
            <person name="Bader C.D."/>
            <person name="Teijaro C.N."/>
            <person name="Fluegel L."/>
            <person name="Davis C.M."/>
            <person name="Simpson J.R."/>
            <person name="Lauterbach L."/>
            <person name="Steele A.D."/>
            <person name="Gui C."/>
            <person name="Meng S."/>
            <person name="Li G."/>
            <person name="Viehrig K."/>
            <person name="Ye F."/>
            <person name="Su P."/>
            <person name="Kiefer A.F."/>
            <person name="Nichols A."/>
            <person name="Cepeda A.J."/>
            <person name="Yan W."/>
            <person name="Fan B."/>
            <person name="Jiang Y."/>
            <person name="Adhikari A."/>
            <person name="Zheng C.-J."/>
            <person name="Schuster L."/>
            <person name="Cowan T.M."/>
            <person name="Smanski M.J."/>
            <person name="Chevrette M.G."/>
            <person name="De Carvalho L.P.S."/>
            <person name="Shen B."/>
        </authorList>
    </citation>
    <scope>NUCLEOTIDE SEQUENCE [LARGE SCALE GENOMIC DNA]</scope>
    <source>
        <strain evidence="7 8">NPDC004045</strain>
    </source>
</reference>
<name>A0ABW6PG73_9NOCA</name>
<dbReference type="GO" id="GO:0004671">
    <property type="term" value="F:protein C-terminal S-isoprenylcysteine carboxyl O-methyltransferase activity"/>
    <property type="evidence" value="ECO:0007669"/>
    <property type="project" value="UniProtKB-EC"/>
</dbReference>
<keyword evidence="3 6" id="KW-0812">Transmembrane</keyword>
<evidence type="ECO:0000256" key="5">
    <source>
        <dbReference type="ARBA" id="ARBA00023136"/>
    </source>
</evidence>
<organism evidence="7 8">
    <name type="scientific">Nocardia thailandica</name>
    <dbReference type="NCBI Taxonomy" id="257275"/>
    <lineage>
        <taxon>Bacteria</taxon>
        <taxon>Bacillati</taxon>
        <taxon>Actinomycetota</taxon>
        <taxon>Actinomycetes</taxon>
        <taxon>Mycobacteriales</taxon>
        <taxon>Nocardiaceae</taxon>
        <taxon>Nocardia</taxon>
    </lineage>
</organism>
<dbReference type="EC" id="2.1.1.334" evidence="7"/>
<dbReference type="EC" id="2.1.1.100" evidence="7"/>
<feature type="transmembrane region" description="Helical" evidence="6">
    <location>
        <begin position="198"/>
        <end position="224"/>
    </location>
</feature>
<dbReference type="EMBL" id="JBIAMX010000001">
    <property type="protein sequence ID" value="MFF0541404.1"/>
    <property type="molecule type" value="Genomic_DNA"/>
</dbReference>
<evidence type="ECO:0000256" key="3">
    <source>
        <dbReference type="ARBA" id="ARBA00022692"/>
    </source>
</evidence>
<accession>A0ABW6PG73</accession>
<dbReference type="PANTHER" id="PTHR31040:SF1">
    <property type="entry name" value="NURIM"/>
    <property type="match status" value="1"/>
</dbReference>
<keyword evidence="7" id="KW-0808">Transferase</keyword>
<feature type="transmembrane region" description="Helical" evidence="6">
    <location>
        <begin position="58"/>
        <end position="76"/>
    </location>
</feature>
<keyword evidence="4 6" id="KW-1133">Transmembrane helix</keyword>
<dbReference type="GO" id="GO:0032259">
    <property type="term" value="P:methylation"/>
    <property type="evidence" value="ECO:0007669"/>
    <property type="project" value="UniProtKB-KW"/>
</dbReference>
<evidence type="ECO:0000256" key="4">
    <source>
        <dbReference type="ARBA" id="ARBA00022989"/>
    </source>
</evidence>
<dbReference type="RefSeq" id="WP_043659877.1">
    <property type="nucleotide sequence ID" value="NZ_JBIAMX010000001.1"/>
</dbReference>
<sequence length="267" mass="29473">MDLITPQQARSVLSSPSRLVPFLIAFAVYGFAGITVPIMLLFAGGWWLPKTIDKGPHVGTAAAIVIDLALLSLFALQHSGMARPAFKAFVTRWVPEALERSLYIVGVCLVMWLIMLAWQPIPALLWSADGALGIALDTGFWIGFVLVYAATLLLNHFHLLGISQAYREYVIQVPDATVDRLQVNGVYKLVRHPLMTGLLISFWFAADFSVGHLVWALGLTGYILLGTYLEERDLIARFGASYKAYAAQVPAFFPSVFSLFGRSTRRP</sequence>
<feature type="transmembrane region" description="Helical" evidence="6">
    <location>
        <begin position="20"/>
        <end position="46"/>
    </location>
</feature>
<feature type="transmembrane region" description="Helical" evidence="6">
    <location>
        <begin position="244"/>
        <end position="261"/>
    </location>
</feature>
<dbReference type="Gene3D" id="1.20.120.1630">
    <property type="match status" value="1"/>
</dbReference>
<proteinExistence type="inferred from homology"/>
<comment type="caution">
    <text evidence="7">The sequence shown here is derived from an EMBL/GenBank/DDBJ whole genome shotgun (WGS) entry which is preliminary data.</text>
</comment>
<feature type="transmembrane region" description="Helical" evidence="6">
    <location>
        <begin position="138"/>
        <end position="157"/>
    </location>
</feature>
<protein>
    <submittedName>
        <fullName evidence="7">Methyltransferase family protein</fullName>
        <ecNumber evidence="7">2.1.1.100</ecNumber>
        <ecNumber evidence="7">2.1.1.334</ecNumber>
    </submittedName>
</protein>
<comment type="subcellular location">
    <subcellularLocation>
        <location evidence="1">Membrane</location>
        <topology evidence="1">Multi-pass membrane protein</topology>
    </subcellularLocation>
</comment>
<dbReference type="InterPro" id="IPR033580">
    <property type="entry name" value="Nurim-like"/>
</dbReference>
<keyword evidence="8" id="KW-1185">Reference proteome</keyword>
<evidence type="ECO:0000256" key="1">
    <source>
        <dbReference type="ARBA" id="ARBA00004141"/>
    </source>
</evidence>
<evidence type="ECO:0000313" key="8">
    <source>
        <dbReference type="Proteomes" id="UP001601444"/>
    </source>
</evidence>
<dbReference type="Proteomes" id="UP001601444">
    <property type="component" value="Unassembled WGS sequence"/>
</dbReference>
<comment type="similarity">
    <text evidence="2">Belongs to the nurim family.</text>
</comment>
<feature type="transmembrane region" description="Helical" evidence="6">
    <location>
        <begin position="97"/>
        <end position="118"/>
    </location>
</feature>
<evidence type="ECO:0000313" key="7">
    <source>
        <dbReference type="EMBL" id="MFF0541404.1"/>
    </source>
</evidence>
<evidence type="ECO:0000256" key="6">
    <source>
        <dbReference type="SAM" id="Phobius"/>
    </source>
</evidence>
<keyword evidence="5 6" id="KW-0472">Membrane</keyword>
<keyword evidence="7" id="KW-0489">Methyltransferase</keyword>
<dbReference type="PANTHER" id="PTHR31040">
    <property type="entry name" value="NURIM"/>
    <property type="match status" value="1"/>
</dbReference>
<evidence type="ECO:0000256" key="2">
    <source>
        <dbReference type="ARBA" id="ARBA00010631"/>
    </source>
</evidence>